<evidence type="ECO:0000256" key="9">
    <source>
        <dbReference type="ARBA" id="ARBA00023026"/>
    </source>
</evidence>
<dbReference type="SMART" id="SM00257">
    <property type="entry name" value="LysM"/>
    <property type="match status" value="2"/>
</dbReference>
<keyword evidence="12" id="KW-0624">Polysaccharide degradation</keyword>
<comment type="caution">
    <text evidence="20">The sequence shown here is derived from an EMBL/GenBank/DDBJ whole genome shotgun (WGS) entry which is preliminary data.</text>
</comment>
<dbReference type="Gene3D" id="3.20.20.80">
    <property type="entry name" value="Glycosidases"/>
    <property type="match status" value="1"/>
</dbReference>
<sequence length="1519" mass="158941">MVSYHSFLAATLGVLSLGLVGPGSARIVSSPQPLRQPASPGYRNRDAACPASCRVSGPSPGNWSVYHSLSQTRYCKKAVFQQFNIYDDVDDTSTSHRILACSGIGNNFLAMPNGSSTSSSADAPAVIANATYELGWLVDGQIAPSSSLSLIRLITNQIRAYVTSGYSPANASTVLFGQFGGVAGGVYIGKDLQSAAVGGFALGHLTDQLASASSSLAIAGGTLAMQLCGPAYDGDHTFGFMISTNNSYAATQLAMQTWKNGSCVSFGGNGRTVAGPAALTSPLMLTNQTSSGGTYSNTTATSGGGPVSARLKFRRAHVRGHAHGAHAAVHEAHDAVALAARAACRTIQVVSGDGCASLAAKCGITGAAFTTYNPGATFCSTLQPGQHVCCSTGTLPNYAPAPNPDGSCATYKVVADDTCSYLAAAHSLTVAKLETYNTKTWGWLGCSDLQVGLIVCLSTGTAPMPAADPNAICGPTVPGTVAPAAGVSLATLNPCPLNACCDIWGQCGTTTEFCVDTGTGAPGTAAPGTNGCISNCGTAIVQTPGGPFRSVGYYEGDSLGRACLYQDPSQVDVSAYTHLHYAFADMAADYTSVSVGDTLGQYEFETFKRMTDVKRVVTFGGWAFSTDASTYNIFRQGVTAANRLTMARTMANFVIANGLDGIDIDWEYPGAPDIPGIPPGNADDGTNYLDFLIVLKNLLPGKTVSIAAPASFWYLKGFPIREIGEVVDYVVFMTYDLHGQFDYGNQYAQDGCPTGNCLRSDVNLTETLNALSMVTKAGLPSNKVVVGITSYGRSFHMAVEGCYTAECQFTGSAAVSDAAAGPCTNTPGFLSDAEIKAIIAGTSESGGGGGGGNTVTTSYLDAGSNSNILVYNGNQWVCWMSADVRASRVAQYQGLGMGGATNWAIDLEDFNAPPAGSGSWPDFINNVLLGVDPVDPGSGSRTRPGNWSTLQCDNPAIPIDNGLTASQRWAELDCDDAWMYAVDVYNTVDKARGIKFTVSVANTLHGPTVGNDCSSPSLKSNCDQTLPCYLWSLENSTAGTFEVWNSLVIIHELYASYYEAIAAAAAVIIDPELALFEDTFAPVPPPRDEWLSILLGAVTLVGTVATSFFFNSYFSQMSYFIEHEQAAGNAKDTTLALVAFGVTLAQALTGDGGPDGWNVQDQETFSAYLGQVVYAWQNATEQALGDIFNGTSGSIALLSSVISDGRMIDGAAGTAPPNSGETETETNTQLEGVIAKALFAYAIPTVWQQSGIHPVVIISGYRCDDPIDDKSLPFVAVDVAQKSQVCFDNELFYLVYPKGSGTNFVDFQPCPGVDSLVNGAFGNLSAFDLVAGAVRTYQENGNQNGGAMVDPTDRGSLADLMNTDVTTPGYVRIPVCDDYTAFVATQNNHPSTPNYPCNDPVAPSTCDTSTFVDQTSDASPTVADCQQIIANIQHTNGQWEIENVVHEQHQIVQSGTCKFGVQGNGGGNAGFHVGAQDIVEIINSAIINYASSSGKVGAKGVMSCNGFDSRFVTVNWGLY</sequence>
<evidence type="ECO:0000256" key="6">
    <source>
        <dbReference type="ARBA" id="ARBA00022669"/>
    </source>
</evidence>
<dbReference type="PANTHER" id="PTHR47700:SF1">
    <property type="entry name" value="CHITINASE"/>
    <property type="match status" value="1"/>
</dbReference>
<evidence type="ECO:0000256" key="4">
    <source>
        <dbReference type="ARBA" id="ARBA00012729"/>
    </source>
</evidence>
<dbReference type="SUPFAM" id="SSF51445">
    <property type="entry name" value="(Trans)glycosidases"/>
    <property type="match status" value="1"/>
</dbReference>
<feature type="disulfide bond" evidence="14">
    <location>
        <begin position="500"/>
        <end position="514"/>
    </location>
</feature>
<dbReference type="Proteomes" id="UP000076874">
    <property type="component" value="Unassembled WGS sequence"/>
</dbReference>
<dbReference type="Pfam" id="PF00704">
    <property type="entry name" value="Glyco_hydro_18"/>
    <property type="match status" value="1"/>
</dbReference>
<dbReference type="CDD" id="cd02878">
    <property type="entry name" value="GH18_zymocin_alpha"/>
    <property type="match status" value="1"/>
</dbReference>
<keyword evidence="9" id="KW-0843">Virulence</keyword>
<keyword evidence="8" id="KW-0146">Chitin degradation</keyword>
<dbReference type="InterPro" id="IPR036861">
    <property type="entry name" value="Endochitinase-like_sf"/>
</dbReference>
<evidence type="ECO:0000256" key="11">
    <source>
        <dbReference type="ARBA" id="ARBA00023295"/>
    </source>
</evidence>
<dbReference type="GO" id="GO:0005576">
    <property type="term" value="C:extracellular region"/>
    <property type="evidence" value="ECO:0007669"/>
    <property type="project" value="UniProtKB-SubCell"/>
</dbReference>
<evidence type="ECO:0000256" key="16">
    <source>
        <dbReference type="SAM" id="SignalP"/>
    </source>
</evidence>
<feature type="domain" description="LysM" evidence="18">
    <location>
        <begin position="345"/>
        <end position="390"/>
    </location>
</feature>
<feature type="domain" description="GH18" evidence="19">
    <location>
        <begin position="548"/>
        <end position="931"/>
    </location>
</feature>
<dbReference type="EMBL" id="AZHD01000005">
    <property type="protein sequence ID" value="OAA63574.1"/>
    <property type="molecule type" value="Genomic_DNA"/>
</dbReference>
<evidence type="ECO:0000259" key="18">
    <source>
        <dbReference type="PROSITE" id="PS51782"/>
    </source>
</evidence>
<accession>A0A167WBC4</accession>
<gene>
    <name evidence="20" type="ORF">SPI_03737</name>
</gene>
<proteinExistence type="inferred from homology"/>
<dbReference type="SUPFAM" id="SSF54106">
    <property type="entry name" value="LysM domain"/>
    <property type="match status" value="1"/>
</dbReference>
<feature type="disulfide bond" evidence="14">
    <location>
        <begin position="495"/>
        <end position="507"/>
    </location>
</feature>
<keyword evidence="6 14" id="KW-0147">Chitin-binding</keyword>
<keyword evidence="7 15" id="KW-0378">Hydrolase</keyword>
<comment type="similarity">
    <text evidence="3">Belongs to the glycosyl hydrolase 18 family. Chitinase class V subfamily.</text>
</comment>
<comment type="catalytic activity">
    <reaction evidence="1">
        <text>Random endo-hydrolysis of N-acetyl-beta-D-glucosaminide (1-&gt;4)-beta-linkages in chitin and chitodextrins.</text>
        <dbReference type="EC" id="3.2.1.14"/>
    </reaction>
</comment>
<dbReference type="InterPro" id="IPR001002">
    <property type="entry name" value="Chitin-bd_1"/>
</dbReference>
<dbReference type="CDD" id="cd00118">
    <property type="entry name" value="LysM"/>
    <property type="match status" value="2"/>
</dbReference>
<keyword evidence="16" id="KW-0732">Signal</keyword>
<evidence type="ECO:0000256" key="7">
    <source>
        <dbReference type="ARBA" id="ARBA00022801"/>
    </source>
</evidence>
<comment type="subcellular location">
    <subcellularLocation>
        <location evidence="2">Secreted</location>
    </subcellularLocation>
</comment>
<dbReference type="SUPFAM" id="SSF57016">
    <property type="entry name" value="Plant lectins/antimicrobial peptides"/>
    <property type="match status" value="1"/>
</dbReference>
<dbReference type="InterPro" id="IPR029070">
    <property type="entry name" value="Chitinase_insertion_sf"/>
</dbReference>
<dbReference type="InterPro" id="IPR036779">
    <property type="entry name" value="LysM_dom_sf"/>
</dbReference>
<dbReference type="Gene3D" id="3.10.350.10">
    <property type="entry name" value="LysM domain"/>
    <property type="match status" value="2"/>
</dbReference>
<dbReference type="GO" id="GO:0008843">
    <property type="term" value="F:endochitinase activity"/>
    <property type="evidence" value="ECO:0007669"/>
    <property type="project" value="UniProtKB-EC"/>
</dbReference>
<keyword evidence="11 15" id="KW-0326">Glycosidase</keyword>
<reference evidence="20 21" key="1">
    <citation type="journal article" date="2016" name="Genome Biol. Evol.">
        <title>Divergent and convergent evolution of fungal pathogenicity.</title>
        <authorList>
            <person name="Shang Y."/>
            <person name="Xiao G."/>
            <person name="Zheng P."/>
            <person name="Cen K."/>
            <person name="Zhan S."/>
            <person name="Wang C."/>
        </authorList>
    </citation>
    <scope>NUCLEOTIDE SEQUENCE [LARGE SCALE GENOMIC DNA]</scope>
    <source>
        <strain evidence="20 21">RCEF 264</strain>
    </source>
</reference>
<dbReference type="InterPro" id="IPR001579">
    <property type="entry name" value="Glyco_hydro_18_chit_AS"/>
</dbReference>
<keyword evidence="5" id="KW-0964">Secreted</keyword>
<dbReference type="PROSITE" id="PS50941">
    <property type="entry name" value="CHIT_BIND_I_2"/>
    <property type="match status" value="1"/>
</dbReference>
<dbReference type="PROSITE" id="PS51910">
    <property type="entry name" value="GH18_2"/>
    <property type="match status" value="1"/>
</dbReference>
<dbReference type="OrthoDB" id="73875at2759"/>
<comment type="caution">
    <text evidence="14">Lacks conserved residue(s) required for the propagation of feature annotation.</text>
</comment>
<dbReference type="InterPro" id="IPR053214">
    <property type="entry name" value="LysM12-like"/>
</dbReference>
<dbReference type="CDD" id="cd00035">
    <property type="entry name" value="ChtBD1"/>
    <property type="match status" value="1"/>
</dbReference>
<dbReference type="InterPro" id="IPR011583">
    <property type="entry name" value="Chitinase_II/V-like_cat"/>
</dbReference>
<dbReference type="STRING" id="1081102.A0A167WBC4"/>
<dbReference type="Gene3D" id="3.10.50.10">
    <property type="match status" value="1"/>
</dbReference>
<dbReference type="InterPro" id="IPR018392">
    <property type="entry name" value="LysM"/>
</dbReference>
<dbReference type="EC" id="3.2.1.14" evidence="4"/>
<evidence type="ECO:0000256" key="2">
    <source>
        <dbReference type="ARBA" id="ARBA00004613"/>
    </source>
</evidence>
<evidence type="ECO:0000259" key="17">
    <source>
        <dbReference type="PROSITE" id="PS50941"/>
    </source>
</evidence>
<protein>
    <recommendedName>
        <fullName evidence="4">chitinase</fullName>
        <ecNumber evidence="4">3.2.1.14</ecNumber>
    </recommendedName>
</protein>
<feature type="domain" description="LysM" evidence="18">
    <location>
        <begin position="409"/>
        <end position="457"/>
    </location>
</feature>
<dbReference type="SUPFAM" id="SSF54556">
    <property type="entry name" value="Chitinase insertion domain"/>
    <property type="match status" value="1"/>
</dbReference>
<keyword evidence="14" id="KW-1015">Disulfide bond</keyword>
<evidence type="ECO:0000256" key="1">
    <source>
        <dbReference type="ARBA" id="ARBA00000822"/>
    </source>
</evidence>
<dbReference type="Gene3D" id="3.30.60.10">
    <property type="entry name" value="Endochitinase-like"/>
    <property type="match status" value="1"/>
</dbReference>
<dbReference type="PANTHER" id="PTHR47700">
    <property type="entry name" value="V CHITINASE, PUTATIVE (AFU_ORTHOLOGUE AFUA_6G13720)-RELATED"/>
    <property type="match status" value="1"/>
</dbReference>
<evidence type="ECO:0000256" key="5">
    <source>
        <dbReference type="ARBA" id="ARBA00022525"/>
    </source>
</evidence>
<keyword evidence="21" id="KW-1185">Reference proteome</keyword>
<dbReference type="Pfam" id="PF14856">
    <property type="entry name" value="Hce2"/>
    <property type="match status" value="1"/>
</dbReference>
<dbReference type="Pfam" id="PF01476">
    <property type="entry name" value="LysM"/>
    <property type="match status" value="2"/>
</dbReference>
<evidence type="ECO:0000256" key="8">
    <source>
        <dbReference type="ARBA" id="ARBA00023024"/>
    </source>
</evidence>
<dbReference type="GO" id="GO:0000272">
    <property type="term" value="P:polysaccharide catabolic process"/>
    <property type="evidence" value="ECO:0007669"/>
    <property type="project" value="UniProtKB-KW"/>
</dbReference>
<name>A0A167WBC4_9HYPO</name>
<evidence type="ECO:0000256" key="3">
    <source>
        <dbReference type="ARBA" id="ARBA00008682"/>
    </source>
</evidence>
<dbReference type="GO" id="GO:0008061">
    <property type="term" value="F:chitin binding"/>
    <property type="evidence" value="ECO:0007669"/>
    <property type="project" value="UniProtKB-UniRule"/>
</dbReference>
<dbReference type="SMART" id="SM00636">
    <property type="entry name" value="Glyco_18"/>
    <property type="match status" value="1"/>
</dbReference>
<comment type="similarity">
    <text evidence="13">Belongs to the secreted LysM effector family.</text>
</comment>
<evidence type="ECO:0000313" key="21">
    <source>
        <dbReference type="Proteomes" id="UP000076874"/>
    </source>
</evidence>
<dbReference type="InterPro" id="IPR001223">
    <property type="entry name" value="Glyco_hydro18_cat"/>
</dbReference>
<evidence type="ECO:0000256" key="13">
    <source>
        <dbReference type="ARBA" id="ARBA00044955"/>
    </source>
</evidence>
<evidence type="ECO:0000256" key="14">
    <source>
        <dbReference type="PROSITE-ProRule" id="PRU00261"/>
    </source>
</evidence>
<evidence type="ECO:0000313" key="20">
    <source>
        <dbReference type="EMBL" id="OAA63574.1"/>
    </source>
</evidence>
<keyword evidence="10" id="KW-0119">Carbohydrate metabolism</keyword>
<evidence type="ECO:0000256" key="15">
    <source>
        <dbReference type="RuleBase" id="RU000489"/>
    </source>
</evidence>
<dbReference type="PROSITE" id="PS01095">
    <property type="entry name" value="GH18_1"/>
    <property type="match status" value="1"/>
</dbReference>
<dbReference type="GO" id="GO:0006032">
    <property type="term" value="P:chitin catabolic process"/>
    <property type="evidence" value="ECO:0007669"/>
    <property type="project" value="UniProtKB-KW"/>
</dbReference>
<feature type="signal peptide" evidence="16">
    <location>
        <begin position="1"/>
        <end position="25"/>
    </location>
</feature>
<evidence type="ECO:0000259" key="19">
    <source>
        <dbReference type="PROSITE" id="PS51910"/>
    </source>
</evidence>
<dbReference type="InterPro" id="IPR029226">
    <property type="entry name" value="Ecp2-like"/>
</dbReference>
<dbReference type="InterPro" id="IPR017853">
    <property type="entry name" value="GH"/>
</dbReference>
<organism evidence="20 21">
    <name type="scientific">Niveomyces insectorum RCEF 264</name>
    <dbReference type="NCBI Taxonomy" id="1081102"/>
    <lineage>
        <taxon>Eukaryota</taxon>
        <taxon>Fungi</taxon>
        <taxon>Dikarya</taxon>
        <taxon>Ascomycota</taxon>
        <taxon>Pezizomycotina</taxon>
        <taxon>Sordariomycetes</taxon>
        <taxon>Hypocreomycetidae</taxon>
        <taxon>Hypocreales</taxon>
        <taxon>Cordycipitaceae</taxon>
        <taxon>Niveomyces</taxon>
    </lineage>
</organism>
<dbReference type="PROSITE" id="PS51782">
    <property type="entry name" value="LYSM"/>
    <property type="match status" value="2"/>
</dbReference>
<feature type="disulfide bond" evidence="14">
    <location>
        <begin position="532"/>
        <end position="536"/>
    </location>
</feature>
<evidence type="ECO:0000256" key="12">
    <source>
        <dbReference type="ARBA" id="ARBA00023326"/>
    </source>
</evidence>
<feature type="domain" description="Chitin-binding type-1" evidence="17">
    <location>
        <begin position="470"/>
        <end position="538"/>
    </location>
</feature>
<feature type="chain" id="PRO_5007893844" description="chitinase" evidence="16">
    <location>
        <begin position="26"/>
        <end position="1519"/>
    </location>
</feature>
<evidence type="ECO:0000256" key="10">
    <source>
        <dbReference type="ARBA" id="ARBA00023277"/>
    </source>
</evidence>